<organism evidence="7 8">
    <name type="scientific">Candidatus Merdicola faecigallinarum</name>
    <dbReference type="NCBI Taxonomy" id="2840862"/>
    <lineage>
        <taxon>Bacteria</taxon>
        <taxon>Bacillati</taxon>
        <taxon>Bacillota</taxon>
        <taxon>Clostridia</taxon>
        <taxon>Candidatus Merdicola</taxon>
    </lineage>
</organism>
<comment type="caution">
    <text evidence="7">The sequence shown here is derived from an EMBL/GenBank/DDBJ whole genome shotgun (WGS) entry which is preliminary data.</text>
</comment>
<dbReference type="PANTHER" id="PTHR21716:SF68">
    <property type="entry name" value="TRANSPORT PROTEIN YTVI-RELATED"/>
    <property type="match status" value="1"/>
</dbReference>
<dbReference type="InterPro" id="IPR014227">
    <property type="entry name" value="YtvI-like"/>
</dbReference>
<dbReference type="GO" id="GO:0016020">
    <property type="term" value="C:membrane"/>
    <property type="evidence" value="ECO:0007669"/>
    <property type="project" value="UniProtKB-SubCell"/>
</dbReference>
<evidence type="ECO:0000256" key="5">
    <source>
        <dbReference type="ARBA" id="ARBA00023136"/>
    </source>
</evidence>
<feature type="transmembrane region" description="Helical" evidence="6">
    <location>
        <begin position="252"/>
        <end position="279"/>
    </location>
</feature>
<comment type="subcellular location">
    <subcellularLocation>
        <location evidence="1">Membrane</location>
        <topology evidence="1">Multi-pass membrane protein</topology>
    </subcellularLocation>
</comment>
<evidence type="ECO:0000256" key="4">
    <source>
        <dbReference type="ARBA" id="ARBA00022989"/>
    </source>
</evidence>
<evidence type="ECO:0000313" key="7">
    <source>
        <dbReference type="EMBL" id="HIU52096.1"/>
    </source>
</evidence>
<dbReference type="GO" id="GO:0055085">
    <property type="term" value="P:transmembrane transport"/>
    <property type="evidence" value="ECO:0007669"/>
    <property type="project" value="TreeGrafter"/>
</dbReference>
<dbReference type="Pfam" id="PF01594">
    <property type="entry name" value="AI-2E_transport"/>
    <property type="match status" value="1"/>
</dbReference>
<keyword evidence="5 6" id="KW-0472">Membrane</keyword>
<comment type="similarity">
    <text evidence="2">Belongs to the autoinducer-2 exporter (AI-2E) (TC 2.A.86) family.</text>
</comment>
<feature type="transmembrane region" description="Helical" evidence="6">
    <location>
        <begin position="324"/>
        <end position="346"/>
    </location>
</feature>
<gene>
    <name evidence="7" type="primary">ytvI</name>
    <name evidence="7" type="ORF">IAB70_05730</name>
</gene>
<evidence type="ECO:0000256" key="3">
    <source>
        <dbReference type="ARBA" id="ARBA00022692"/>
    </source>
</evidence>
<evidence type="ECO:0000256" key="1">
    <source>
        <dbReference type="ARBA" id="ARBA00004141"/>
    </source>
</evidence>
<name>A0A9D1M1T1_9FIRM</name>
<reference evidence="7" key="2">
    <citation type="journal article" date="2021" name="PeerJ">
        <title>Extensive microbial diversity within the chicken gut microbiome revealed by metagenomics and culture.</title>
        <authorList>
            <person name="Gilroy R."/>
            <person name="Ravi A."/>
            <person name="Getino M."/>
            <person name="Pursley I."/>
            <person name="Horton D.L."/>
            <person name="Alikhan N.F."/>
            <person name="Baker D."/>
            <person name="Gharbi K."/>
            <person name="Hall N."/>
            <person name="Watson M."/>
            <person name="Adriaenssens E.M."/>
            <person name="Foster-Nyarko E."/>
            <person name="Jarju S."/>
            <person name="Secka A."/>
            <person name="Antonio M."/>
            <person name="Oren A."/>
            <person name="Chaudhuri R.R."/>
            <person name="La Ragione R."/>
            <person name="Hildebrand F."/>
            <person name="Pallen M.J."/>
        </authorList>
    </citation>
    <scope>NUCLEOTIDE SEQUENCE</scope>
    <source>
        <strain evidence="7">CHK195-15760</strain>
    </source>
</reference>
<evidence type="ECO:0000256" key="2">
    <source>
        <dbReference type="ARBA" id="ARBA00009773"/>
    </source>
</evidence>
<sequence length="366" mass="41518">MEKDYTKYYAKIMFKAIILLFIALIIFVAYRITMFYIPFLIAILIAAMIEPIIQFFMKKCKLKRKLASTLSLILVVVIIGSLLVLLSAALVTEANRLISSLNEPIQNLYEWTSNFINDLRNGMIHIPDEVLNTLQDSLGSIINGVKDLVYNILSHLINTVSSIPTMITYSVITLLAIIFICYDKDYVKNLVNKHIPKAWIEKGKEVINTTCSIGWNYLKAEAKLSLLCFILVLIGLNIFDLCGLNVEYSVLMAIFIGFVDLLPLFGAGAVMVPWAVYLFFTGNMPLAIAVMILWIIWAVIKQFLEPKFVSRQMGMNPIFTLIGMYTGFRFFGVLGLMIGPILLLILTNIFKRLFEKGIVKSFFELE</sequence>
<dbReference type="AlphaFoldDB" id="A0A9D1M1T1"/>
<dbReference type="Proteomes" id="UP000824093">
    <property type="component" value="Unassembled WGS sequence"/>
</dbReference>
<keyword evidence="3 6" id="KW-0812">Transmembrane</keyword>
<feature type="transmembrane region" description="Helical" evidence="6">
    <location>
        <begin position="36"/>
        <end position="57"/>
    </location>
</feature>
<dbReference type="InterPro" id="IPR002549">
    <property type="entry name" value="AI-2E-like"/>
</dbReference>
<evidence type="ECO:0000313" key="8">
    <source>
        <dbReference type="Proteomes" id="UP000824093"/>
    </source>
</evidence>
<evidence type="ECO:0000256" key="6">
    <source>
        <dbReference type="SAM" id="Phobius"/>
    </source>
</evidence>
<accession>A0A9D1M1T1</accession>
<keyword evidence="4 6" id="KW-1133">Transmembrane helix</keyword>
<dbReference type="NCBIfam" id="TIGR02872">
    <property type="entry name" value="spore_ytvI"/>
    <property type="match status" value="1"/>
</dbReference>
<reference evidence="7" key="1">
    <citation type="submission" date="2020-10" db="EMBL/GenBank/DDBJ databases">
        <authorList>
            <person name="Gilroy R."/>
        </authorList>
    </citation>
    <scope>NUCLEOTIDE SEQUENCE</scope>
    <source>
        <strain evidence="7">CHK195-15760</strain>
    </source>
</reference>
<proteinExistence type="inferred from homology"/>
<feature type="transmembrane region" description="Helical" evidence="6">
    <location>
        <begin position="286"/>
        <end position="304"/>
    </location>
</feature>
<protein>
    <submittedName>
        <fullName evidence="7">Sporulation integral membrane protein YtvI</fullName>
    </submittedName>
</protein>
<feature type="transmembrane region" description="Helical" evidence="6">
    <location>
        <begin position="224"/>
        <end position="246"/>
    </location>
</feature>
<dbReference type="EMBL" id="DVNH01000044">
    <property type="protein sequence ID" value="HIU52096.1"/>
    <property type="molecule type" value="Genomic_DNA"/>
</dbReference>
<feature type="transmembrane region" description="Helical" evidence="6">
    <location>
        <begin position="12"/>
        <end position="30"/>
    </location>
</feature>
<dbReference type="PANTHER" id="PTHR21716">
    <property type="entry name" value="TRANSMEMBRANE PROTEIN"/>
    <property type="match status" value="1"/>
</dbReference>
<feature type="transmembrane region" description="Helical" evidence="6">
    <location>
        <begin position="69"/>
        <end position="91"/>
    </location>
</feature>
<feature type="transmembrane region" description="Helical" evidence="6">
    <location>
        <begin position="163"/>
        <end position="182"/>
    </location>
</feature>